<protein>
    <submittedName>
        <fullName evidence="2">Uncharacterized protein</fullName>
    </submittedName>
</protein>
<name>A0A3P7MGF3_CYLGO</name>
<accession>A0A3P7MGF3</accession>
<feature type="compositionally biased region" description="Basic and acidic residues" evidence="1">
    <location>
        <begin position="284"/>
        <end position="299"/>
    </location>
</feature>
<proteinExistence type="predicted"/>
<dbReference type="OrthoDB" id="5856533at2759"/>
<evidence type="ECO:0000256" key="1">
    <source>
        <dbReference type="SAM" id="MobiDB-lite"/>
    </source>
</evidence>
<organism evidence="2 3">
    <name type="scientific">Cylicostephanus goldi</name>
    <name type="common">Nematode worm</name>
    <dbReference type="NCBI Taxonomy" id="71465"/>
    <lineage>
        <taxon>Eukaryota</taxon>
        <taxon>Metazoa</taxon>
        <taxon>Ecdysozoa</taxon>
        <taxon>Nematoda</taxon>
        <taxon>Chromadorea</taxon>
        <taxon>Rhabditida</taxon>
        <taxon>Rhabditina</taxon>
        <taxon>Rhabditomorpha</taxon>
        <taxon>Strongyloidea</taxon>
        <taxon>Strongylidae</taxon>
        <taxon>Cylicostephanus</taxon>
    </lineage>
</organism>
<feature type="non-terminal residue" evidence="2">
    <location>
        <position position="1"/>
    </location>
</feature>
<gene>
    <name evidence="2" type="ORF">CGOC_LOCUS9350</name>
</gene>
<evidence type="ECO:0000313" key="2">
    <source>
        <dbReference type="EMBL" id="VDN22623.1"/>
    </source>
</evidence>
<keyword evidence="3" id="KW-1185">Reference proteome</keyword>
<feature type="compositionally biased region" description="Pro residues" evidence="1">
    <location>
        <begin position="156"/>
        <end position="169"/>
    </location>
</feature>
<feature type="compositionally biased region" description="Polar residues" evidence="1">
    <location>
        <begin position="268"/>
        <end position="283"/>
    </location>
</feature>
<reference evidence="2 3" key="1">
    <citation type="submission" date="2018-11" db="EMBL/GenBank/DDBJ databases">
        <authorList>
            <consortium name="Pathogen Informatics"/>
        </authorList>
    </citation>
    <scope>NUCLEOTIDE SEQUENCE [LARGE SCALE GENOMIC DNA]</scope>
</reference>
<dbReference type="AlphaFoldDB" id="A0A3P7MGF3"/>
<feature type="region of interest" description="Disordered" evidence="1">
    <location>
        <begin position="253"/>
        <end position="389"/>
    </location>
</feature>
<dbReference type="Proteomes" id="UP000271889">
    <property type="component" value="Unassembled WGS sequence"/>
</dbReference>
<feature type="compositionally biased region" description="Basic and acidic residues" evidence="1">
    <location>
        <begin position="130"/>
        <end position="149"/>
    </location>
</feature>
<dbReference type="EMBL" id="UYRV01106645">
    <property type="protein sequence ID" value="VDN22623.1"/>
    <property type="molecule type" value="Genomic_DNA"/>
</dbReference>
<sequence length="420" mass="47122">ARIDLHVKEKEAIEERADGYLRDISSRDRDVILANKARDRAERKLNDTLYVANNAKCAHCQISDKMRKHLTDVVAEKTVLLEKCQKECLDAKKRAEQSDRISHILSKDSEKLKFELNRWKSDAERNITEISRLKEKRNTSPDEPKKQSPSDDGPILKPPPPPPQMPTPPEETDAMFNAWLPKGSLQWSQKRSFREQKWYDAFAWRRYVGKREPLQVIRSRTPTDFARHHSPGQDQPCPRDTVPMIGKLPSRITKAKAEKAEAAAVSNGEKNATASNSEENATISDREKDTISDGEKNEKTSASVPPVVAAQSRIAEPKEMLKKGKAKNKNKKKKKMVPPFGFPMKTMQPGPAFKAGPFNGPKAGPFNGPAPHLKSGPSVIQEAAPHPAETIRTRFSSSPLPWHRAEAAAAPVEYNAWERG</sequence>
<feature type="compositionally biased region" description="Basic residues" evidence="1">
    <location>
        <begin position="323"/>
        <end position="336"/>
    </location>
</feature>
<evidence type="ECO:0000313" key="3">
    <source>
        <dbReference type="Proteomes" id="UP000271889"/>
    </source>
</evidence>
<feature type="region of interest" description="Disordered" evidence="1">
    <location>
        <begin position="130"/>
        <end position="173"/>
    </location>
</feature>